<organism evidence="4 5">
    <name type="scientific">Plectosphaerella cucumerina</name>
    <dbReference type="NCBI Taxonomy" id="40658"/>
    <lineage>
        <taxon>Eukaryota</taxon>
        <taxon>Fungi</taxon>
        <taxon>Dikarya</taxon>
        <taxon>Ascomycota</taxon>
        <taxon>Pezizomycotina</taxon>
        <taxon>Sordariomycetes</taxon>
        <taxon>Hypocreomycetidae</taxon>
        <taxon>Glomerellales</taxon>
        <taxon>Plectosphaerellaceae</taxon>
        <taxon>Plectosphaerella</taxon>
    </lineage>
</organism>
<feature type="region of interest" description="Disordered" evidence="3">
    <location>
        <begin position="438"/>
        <end position="469"/>
    </location>
</feature>
<protein>
    <submittedName>
        <fullName evidence="4">Oxysterol-binding family protein</fullName>
    </submittedName>
</protein>
<sequence>MPAATDAPPTVADAPEEHPSDTSKLKTFIGILRKFIGVADLAAVRFSLPSQLLEPTPNLEYWTYLDAPNAFVAIGSSDDALDRMLEVCRFWFTKDLKYVKGRPCKPYNSCLGEFFRCNWETEDNAPKINTAALRGGSANGSSAGSGTASSASSFKSAKADKNASAISLTVPKHGTSTPNAKPLTISYLTEQTSHHPPVSAFSVVCPERGISARGFDQISAKFTGTSVRVLPGEHNLGIFITLEKRNNETYRLTHPTASLGGILRGTLSVSVSEYTYITCPETKLKTILHYIEAGWLGRSTNRVEGIIFRYDPENDDKTTIKDVPEADIVARLSGPWREKIEFSLGSKPIDSQPAEARFTIIELAPLNVAPKVLPPKELQQEYESLTLWGGVTEAIHSKQFSRATTVKQELEERQREKARERERTETVWQPVFFQQVTDNSGQPELTDKGRAVQERSQRGEWNIDDLFTK</sequence>
<dbReference type="Proteomes" id="UP000813385">
    <property type="component" value="Unassembled WGS sequence"/>
</dbReference>
<name>A0A8K0TE24_9PEZI</name>
<proteinExistence type="inferred from homology"/>
<evidence type="ECO:0000256" key="3">
    <source>
        <dbReference type="SAM" id="MobiDB-lite"/>
    </source>
</evidence>
<dbReference type="PROSITE" id="PS01013">
    <property type="entry name" value="OSBP"/>
    <property type="match status" value="1"/>
</dbReference>
<evidence type="ECO:0000313" key="5">
    <source>
        <dbReference type="Proteomes" id="UP000813385"/>
    </source>
</evidence>
<dbReference type="PANTHER" id="PTHR10972">
    <property type="entry name" value="OXYSTEROL-BINDING PROTEIN-RELATED"/>
    <property type="match status" value="1"/>
</dbReference>
<dbReference type="InterPro" id="IPR018494">
    <property type="entry name" value="Oxysterol-bd_CS"/>
</dbReference>
<feature type="compositionally biased region" description="Basic and acidic residues" evidence="3">
    <location>
        <begin position="445"/>
        <end position="458"/>
    </location>
</feature>
<dbReference type="PANTHER" id="PTHR10972:SF212">
    <property type="entry name" value="OXYSTEROL-BINDING PROTEIN-LIKE PROTEIN 1"/>
    <property type="match status" value="1"/>
</dbReference>
<dbReference type="GO" id="GO:0005829">
    <property type="term" value="C:cytosol"/>
    <property type="evidence" value="ECO:0007669"/>
    <property type="project" value="TreeGrafter"/>
</dbReference>
<accession>A0A8K0TE24</accession>
<evidence type="ECO:0000313" key="4">
    <source>
        <dbReference type="EMBL" id="KAH7362163.1"/>
    </source>
</evidence>
<dbReference type="Gene3D" id="2.40.160.120">
    <property type="match status" value="1"/>
</dbReference>
<evidence type="ECO:0000256" key="2">
    <source>
        <dbReference type="RuleBase" id="RU003844"/>
    </source>
</evidence>
<comment type="similarity">
    <text evidence="1 2">Belongs to the OSBP family.</text>
</comment>
<dbReference type="GO" id="GO:0016020">
    <property type="term" value="C:membrane"/>
    <property type="evidence" value="ECO:0007669"/>
    <property type="project" value="TreeGrafter"/>
</dbReference>
<feature type="compositionally biased region" description="Low complexity" evidence="3">
    <location>
        <begin position="1"/>
        <end position="13"/>
    </location>
</feature>
<dbReference type="GO" id="GO:0032934">
    <property type="term" value="F:sterol binding"/>
    <property type="evidence" value="ECO:0007669"/>
    <property type="project" value="TreeGrafter"/>
</dbReference>
<dbReference type="InterPro" id="IPR000648">
    <property type="entry name" value="Oxysterol-bd"/>
</dbReference>
<comment type="caution">
    <text evidence="4">The sequence shown here is derived from an EMBL/GenBank/DDBJ whole genome shotgun (WGS) entry which is preliminary data.</text>
</comment>
<gene>
    <name evidence="4" type="ORF">B0T11DRAFT_81299</name>
</gene>
<feature type="region of interest" description="Disordered" evidence="3">
    <location>
        <begin position="1"/>
        <end position="21"/>
    </location>
</feature>
<reference evidence="4" key="1">
    <citation type="journal article" date="2021" name="Nat. Commun.">
        <title>Genetic determinants of endophytism in the Arabidopsis root mycobiome.</title>
        <authorList>
            <person name="Mesny F."/>
            <person name="Miyauchi S."/>
            <person name="Thiergart T."/>
            <person name="Pickel B."/>
            <person name="Atanasova L."/>
            <person name="Karlsson M."/>
            <person name="Huettel B."/>
            <person name="Barry K.W."/>
            <person name="Haridas S."/>
            <person name="Chen C."/>
            <person name="Bauer D."/>
            <person name="Andreopoulos W."/>
            <person name="Pangilinan J."/>
            <person name="LaButti K."/>
            <person name="Riley R."/>
            <person name="Lipzen A."/>
            <person name="Clum A."/>
            <person name="Drula E."/>
            <person name="Henrissat B."/>
            <person name="Kohler A."/>
            <person name="Grigoriev I.V."/>
            <person name="Martin F.M."/>
            <person name="Hacquard S."/>
        </authorList>
    </citation>
    <scope>NUCLEOTIDE SEQUENCE</scope>
    <source>
        <strain evidence="4">MPI-CAGE-AT-0016</strain>
    </source>
</reference>
<dbReference type="AlphaFoldDB" id="A0A8K0TE24"/>
<dbReference type="Pfam" id="PF01237">
    <property type="entry name" value="Oxysterol_BP"/>
    <property type="match status" value="1"/>
</dbReference>
<dbReference type="EMBL" id="JAGPXD010000003">
    <property type="protein sequence ID" value="KAH7362163.1"/>
    <property type="molecule type" value="Genomic_DNA"/>
</dbReference>
<dbReference type="SUPFAM" id="SSF144000">
    <property type="entry name" value="Oxysterol-binding protein-like"/>
    <property type="match status" value="1"/>
</dbReference>
<dbReference type="FunFam" id="2.40.160.120:FF:000016">
    <property type="entry name" value="Oxysterol binding protein (Orp8), putative"/>
    <property type="match status" value="1"/>
</dbReference>
<dbReference type="OrthoDB" id="48057at2759"/>
<dbReference type="InterPro" id="IPR037239">
    <property type="entry name" value="OSBP_sf"/>
</dbReference>
<keyword evidence="5" id="KW-1185">Reference proteome</keyword>
<evidence type="ECO:0000256" key="1">
    <source>
        <dbReference type="ARBA" id="ARBA00008842"/>
    </source>
</evidence>
<dbReference type="Gene3D" id="3.30.70.3490">
    <property type="match status" value="1"/>
</dbReference>